<keyword evidence="3 5" id="KW-1133">Transmembrane helix</keyword>
<dbReference type="InterPro" id="IPR036259">
    <property type="entry name" value="MFS_trans_sf"/>
</dbReference>
<comment type="subcellular location">
    <subcellularLocation>
        <location evidence="1">Membrane</location>
        <topology evidence="1">Multi-pass membrane protein</topology>
    </subcellularLocation>
</comment>
<feature type="transmembrane region" description="Helical" evidence="5">
    <location>
        <begin position="104"/>
        <end position="127"/>
    </location>
</feature>
<dbReference type="InterPro" id="IPR020846">
    <property type="entry name" value="MFS_dom"/>
</dbReference>
<comment type="caution">
    <text evidence="7">The sequence shown here is derived from an EMBL/GenBank/DDBJ whole genome shotgun (WGS) entry which is preliminary data.</text>
</comment>
<name>A0ABR7PV14_9BURK</name>
<feature type="transmembrane region" description="Helical" evidence="5">
    <location>
        <begin position="396"/>
        <end position="415"/>
    </location>
</feature>
<accession>A0ABR7PV14</accession>
<dbReference type="InterPro" id="IPR005829">
    <property type="entry name" value="Sugar_transporter_CS"/>
</dbReference>
<organism evidence="7 8">
    <name type="scientific">Paraburkholderia podalyriae</name>
    <dbReference type="NCBI Taxonomy" id="1938811"/>
    <lineage>
        <taxon>Bacteria</taxon>
        <taxon>Pseudomonadati</taxon>
        <taxon>Pseudomonadota</taxon>
        <taxon>Betaproteobacteria</taxon>
        <taxon>Burkholderiales</taxon>
        <taxon>Burkholderiaceae</taxon>
        <taxon>Paraburkholderia</taxon>
    </lineage>
</organism>
<proteinExistence type="predicted"/>
<dbReference type="PANTHER" id="PTHR23508:SF10">
    <property type="entry name" value="CARBOXYLIC ACID TRANSPORTER PROTEIN HOMOLOG"/>
    <property type="match status" value="1"/>
</dbReference>
<feature type="transmembrane region" description="Helical" evidence="5">
    <location>
        <begin position="427"/>
        <end position="447"/>
    </location>
</feature>
<dbReference type="Proteomes" id="UP000736373">
    <property type="component" value="Unassembled WGS sequence"/>
</dbReference>
<dbReference type="PROSITE" id="PS00216">
    <property type="entry name" value="SUGAR_TRANSPORT_1"/>
    <property type="match status" value="1"/>
</dbReference>
<feature type="transmembrane region" description="Helical" evidence="5">
    <location>
        <begin position="339"/>
        <end position="356"/>
    </location>
</feature>
<feature type="transmembrane region" description="Helical" evidence="5">
    <location>
        <begin position="312"/>
        <end position="332"/>
    </location>
</feature>
<evidence type="ECO:0000256" key="3">
    <source>
        <dbReference type="ARBA" id="ARBA00022989"/>
    </source>
</evidence>
<keyword evidence="8" id="KW-1185">Reference proteome</keyword>
<dbReference type="InterPro" id="IPR011701">
    <property type="entry name" value="MFS"/>
</dbReference>
<feature type="transmembrane region" description="Helical" evidence="5">
    <location>
        <begin position="133"/>
        <end position="151"/>
    </location>
</feature>
<keyword evidence="2 5" id="KW-0812">Transmembrane</keyword>
<evidence type="ECO:0000256" key="2">
    <source>
        <dbReference type="ARBA" id="ARBA00022692"/>
    </source>
</evidence>
<dbReference type="PANTHER" id="PTHR23508">
    <property type="entry name" value="CARBOXYLIC ACID TRANSPORTER PROTEIN HOMOLOG"/>
    <property type="match status" value="1"/>
</dbReference>
<dbReference type="Gene3D" id="1.20.1250.20">
    <property type="entry name" value="MFS general substrate transporter like domains"/>
    <property type="match status" value="1"/>
</dbReference>
<dbReference type="Pfam" id="PF07690">
    <property type="entry name" value="MFS_1"/>
    <property type="match status" value="1"/>
</dbReference>
<dbReference type="PROSITE" id="PS50850">
    <property type="entry name" value="MFS"/>
    <property type="match status" value="1"/>
</dbReference>
<evidence type="ECO:0000313" key="7">
    <source>
        <dbReference type="EMBL" id="MBC8750125.1"/>
    </source>
</evidence>
<gene>
    <name evidence="7" type="ORF">F6X42_27100</name>
</gene>
<dbReference type="CDD" id="cd17365">
    <property type="entry name" value="MFS_PcaK_like"/>
    <property type="match status" value="1"/>
</dbReference>
<feature type="transmembrane region" description="Helical" evidence="5">
    <location>
        <begin position="362"/>
        <end position="384"/>
    </location>
</feature>
<protein>
    <submittedName>
        <fullName evidence="7">MFS transporter</fullName>
    </submittedName>
</protein>
<reference evidence="7 8" key="1">
    <citation type="submission" date="2019-09" db="EMBL/GenBank/DDBJ databases">
        <title>Paraburkholderia podalyriae sp. nov., A South African Podalyria-associated rhizobium.</title>
        <authorList>
            <person name="Mavima L."/>
            <person name="Beukes C.W."/>
            <person name="Palmer M."/>
            <person name="De Meyer S.E."/>
            <person name="James E.K."/>
            <person name="Maluk M."/>
            <person name="Avontuur J.R."/>
            <person name="Chan W.Y."/>
            <person name="Venter S.N."/>
            <person name="Steenkamp E.T."/>
        </authorList>
    </citation>
    <scope>NUCLEOTIDE SEQUENCE [LARGE SCALE GENOMIC DNA]</scope>
    <source>
        <strain evidence="7 8">WC7.3b</strain>
    </source>
</reference>
<evidence type="ECO:0000256" key="4">
    <source>
        <dbReference type="ARBA" id="ARBA00023136"/>
    </source>
</evidence>
<evidence type="ECO:0000256" key="5">
    <source>
        <dbReference type="SAM" id="Phobius"/>
    </source>
</evidence>
<feature type="domain" description="Major facilitator superfamily (MFS) profile" evidence="6">
    <location>
        <begin position="38"/>
        <end position="451"/>
    </location>
</feature>
<dbReference type="RefSeq" id="WP_281394046.1">
    <property type="nucleotide sequence ID" value="NZ_VZQQ01000028.1"/>
</dbReference>
<feature type="transmembrane region" description="Helical" evidence="5">
    <location>
        <begin position="163"/>
        <end position="184"/>
    </location>
</feature>
<evidence type="ECO:0000256" key="1">
    <source>
        <dbReference type="ARBA" id="ARBA00004141"/>
    </source>
</evidence>
<sequence>MRWRQTLPSIDGRPEAGVVSGIAVPISTSRVGRFQAIVVLICVLVNAVDGYDILVMSFAAPAIAKAWSLSGSQLGMAFSAGLFGILVGTVVLSPWSDRFGRRPLVIGSLILVSVGMVLSALAPTLIIFLMTRALTGVGVGGLLSSTAVLVAEYAPDRHRSSAISLLGVGYSIGAMAGGLVARWLLETFGWRSSFLAGACLSAFMLALVAVFLPESVDFLLARRPNRALRQLNRILRRMKCHEISTLPPCVATVMKSRPGVGRLLDRKYRTRTLLTWSTFFLHLMGLYFLLSWTPKLLAVSTSTQSVAVHAGVALNIGGIVGSLAFSVLAPFFNLRKLTVFLFGITAIAMVLFGKGVTNPALVLPLAIAVGMLSFGALAGIYSLAPTAYETECRGTGVGWALGMGRIGAMISPFAAGVLLDTGSGGHALYTVFAVPFALAAVAVFMLGRSGLQIAMKQEISPG</sequence>
<feature type="transmembrane region" description="Helical" evidence="5">
    <location>
        <begin position="36"/>
        <end position="60"/>
    </location>
</feature>
<feature type="transmembrane region" description="Helical" evidence="5">
    <location>
        <begin position="273"/>
        <end position="292"/>
    </location>
</feature>
<dbReference type="SUPFAM" id="SSF103473">
    <property type="entry name" value="MFS general substrate transporter"/>
    <property type="match status" value="1"/>
</dbReference>
<evidence type="ECO:0000259" key="6">
    <source>
        <dbReference type="PROSITE" id="PS50850"/>
    </source>
</evidence>
<dbReference type="PROSITE" id="PS00217">
    <property type="entry name" value="SUGAR_TRANSPORT_2"/>
    <property type="match status" value="1"/>
</dbReference>
<feature type="transmembrane region" description="Helical" evidence="5">
    <location>
        <begin position="72"/>
        <end position="92"/>
    </location>
</feature>
<evidence type="ECO:0000313" key="8">
    <source>
        <dbReference type="Proteomes" id="UP000736373"/>
    </source>
</evidence>
<dbReference type="EMBL" id="VZQQ01000028">
    <property type="protein sequence ID" value="MBC8750125.1"/>
    <property type="molecule type" value="Genomic_DNA"/>
</dbReference>
<feature type="transmembrane region" description="Helical" evidence="5">
    <location>
        <begin position="190"/>
        <end position="212"/>
    </location>
</feature>
<keyword evidence="4 5" id="KW-0472">Membrane</keyword>